<feature type="transmembrane region" description="Helical" evidence="1">
    <location>
        <begin position="36"/>
        <end position="58"/>
    </location>
</feature>
<evidence type="ECO:0008006" key="4">
    <source>
        <dbReference type="Google" id="ProtNLM"/>
    </source>
</evidence>
<evidence type="ECO:0000313" key="3">
    <source>
        <dbReference type="Proteomes" id="UP000660801"/>
    </source>
</evidence>
<keyword evidence="1" id="KW-1133">Transmembrane helix</keyword>
<keyword evidence="1" id="KW-0472">Membrane</keyword>
<reference evidence="2" key="2">
    <citation type="submission" date="2020-09" db="EMBL/GenBank/DDBJ databases">
        <authorList>
            <person name="Sun Q."/>
            <person name="Zhou Y."/>
        </authorList>
    </citation>
    <scope>NUCLEOTIDE SEQUENCE</scope>
    <source>
        <strain evidence="2">CGMCC 1.15533</strain>
    </source>
</reference>
<proteinExistence type="predicted"/>
<keyword evidence="1" id="KW-0812">Transmembrane</keyword>
<dbReference type="EMBL" id="BMJN01000023">
    <property type="protein sequence ID" value="GGE33780.1"/>
    <property type="molecule type" value="Genomic_DNA"/>
</dbReference>
<accession>A0A917EEW3</accession>
<protein>
    <recommendedName>
        <fullName evidence="4">Accessory secretory protein Asp4</fullName>
    </recommendedName>
</protein>
<gene>
    <name evidence="2" type="ORF">GCM10011510_13950</name>
</gene>
<comment type="caution">
    <text evidence="2">The sequence shown here is derived from an EMBL/GenBank/DDBJ whole genome shotgun (WGS) entry which is preliminary data.</text>
</comment>
<keyword evidence="3" id="KW-1185">Reference proteome</keyword>
<organism evidence="2 3">
    <name type="scientific">Streptococcus himalayensis</name>
    <dbReference type="NCBI Taxonomy" id="1888195"/>
    <lineage>
        <taxon>Bacteria</taxon>
        <taxon>Bacillati</taxon>
        <taxon>Bacillota</taxon>
        <taxon>Bacilli</taxon>
        <taxon>Lactobacillales</taxon>
        <taxon>Streptococcaceae</taxon>
        <taxon>Streptococcus</taxon>
    </lineage>
</organism>
<sequence>MKKELRNPLEESIKNRLKEERYQISEKKKEKQRVSFVQLLLIVVMGIGLVASTVQLLIKLFS</sequence>
<evidence type="ECO:0000256" key="1">
    <source>
        <dbReference type="SAM" id="Phobius"/>
    </source>
</evidence>
<dbReference type="Proteomes" id="UP000660801">
    <property type="component" value="Unassembled WGS sequence"/>
</dbReference>
<name>A0A917EEW3_9STRE</name>
<reference evidence="2" key="1">
    <citation type="journal article" date="2014" name="Int. J. Syst. Evol. Microbiol.">
        <title>Complete genome sequence of Corynebacterium casei LMG S-19264T (=DSM 44701T), isolated from a smear-ripened cheese.</title>
        <authorList>
            <consortium name="US DOE Joint Genome Institute (JGI-PGF)"/>
            <person name="Walter F."/>
            <person name="Albersmeier A."/>
            <person name="Kalinowski J."/>
            <person name="Ruckert C."/>
        </authorList>
    </citation>
    <scope>NUCLEOTIDE SEQUENCE</scope>
    <source>
        <strain evidence="2">CGMCC 1.15533</strain>
    </source>
</reference>
<evidence type="ECO:0000313" key="2">
    <source>
        <dbReference type="EMBL" id="GGE33780.1"/>
    </source>
</evidence>
<dbReference type="RefSeq" id="WP_068993426.1">
    <property type="nucleotide sequence ID" value="NZ_BMJN01000023.1"/>
</dbReference>
<dbReference type="AlphaFoldDB" id="A0A917EEW3"/>